<gene>
    <name evidence="4" type="primary">ligC_1</name>
    <name evidence="4" type="ORF">Pan44_34330</name>
</gene>
<dbReference type="GO" id="GO:0000166">
    <property type="term" value="F:nucleotide binding"/>
    <property type="evidence" value="ECO:0007669"/>
    <property type="project" value="InterPro"/>
</dbReference>
<dbReference type="EC" id="1.1.1.312" evidence="4"/>
<dbReference type="PANTHER" id="PTHR43818:SF7">
    <property type="entry name" value="DEHYDROGENASE"/>
    <property type="match status" value="1"/>
</dbReference>
<dbReference type="EMBL" id="CP036271">
    <property type="protein sequence ID" value="QDT55390.1"/>
    <property type="molecule type" value="Genomic_DNA"/>
</dbReference>
<accession>A0A517SH01</accession>
<dbReference type="AlphaFoldDB" id="A0A517SH01"/>
<dbReference type="InterPro" id="IPR050463">
    <property type="entry name" value="Gfo/Idh/MocA_oxidrdct_glycsds"/>
</dbReference>
<dbReference type="Gene3D" id="3.40.50.720">
    <property type="entry name" value="NAD(P)-binding Rossmann-like Domain"/>
    <property type="match status" value="1"/>
</dbReference>
<dbReference type="RefSeq" id="WP_197453394.1">
    <property type="nucleotide sequence ID" value="NZ_CP036271.1"/>
</dbReference>
<sequence>MSDSRKKSANADRLRVALVGCGQIADAHLQEIAKIPGAHVVATCDAYRDLAMQAAARFQVPAYYENLADMLAEVRPEVVHLATPAHTHFELTRQCLTAGANVYVEKPFTQDAREAETLVAIANERGLKVCVGHDQLFDPAWLALRQRVDAGEIGGVTHVESVLGYPISGQFGSQVAGDPRHWVRRLPGGLFQNTISHPLYRITEYLPDDEPEIVAAWARRSPFDFPTELNVVVRGASVTGTLTFSSTIPSQRVTRVYGSKGALEVDLDGQVVRRIGPSRAPGAFAKLLTPWAQWRDAGRNLRRNLWRFARADIHYFAGLNGLSERFYASIRDGGPAPISPAEIVRVTRLMDRIFEECRARDGQAPEAPRTLEASSPPPQRQLESVR</sequence>
<organism evidence="4 5">
    <name type="scientific">Caulifigura coniformis</name>
    <dbReference type="NCBI Taxonomy" id="2527983"/>
    <lineage>
        <taxon>Bacteria</taxon>
        <taxon>Pseudomonadati</taxon>
        <taxon>Planctomycetota</taxon>
        <taxon>Planctomycetia</taxon>
        <taxon>Planctomycetales</taxon>
        <taxon>Planctomycetaceae</taxon>
        <taxon>Caulifigura</taxon>
    </lineage>
</organism>
<evidence type="ECO:0000259" key="3">
    <source>
        <dbReference type="Pfam" id="PF22725"/>
    </source>
</evidence>
<keyword evidence="4" id="KW-0560">Oxidoreductase</keyword>
<dbReference type="InParanoid" id="A0A517SH01"/>
<evidence type="ECO:0000313" key="5">
    <source>
        <dbReference type="Proteomes" id="UP000315700"/>
    </source>
</evidence>
<dbReference type="SUPFAM" id="SSF51735">
    <property type="entry name" value="NAD(P)-binding Rossmann-fold domains"/>
    <property type="match status" value="1"/>
</dbReference>
<feature type="domain" description="GFO/IDH/MocA-like oxidoreductase" evidence="3">
    <location>
        <begin position="142"/>
        <end position="264"/>
    </location>
</feature>
<dbReference type="Proteomes" id="UP000315700">
    <property type="component" value="Chromosome"/>
</dbReference>
<dbReference type="Gene3D" id="3.30.360.10">
    <property type="entry name" value="Dihydrodipicolinate Reductase, domain 2"/>
    <property type="match status" value="1"/>
</dbReference>
<dbReference type="SUPFAM" id="SSF55347">
    <property type="entry name" value="Glyceraldehyde-3-phosphate dehydrogenase-like, C-terminal domain"/>
    <property type="match status" value="1"/>
</dbReference>
<dbReference type="InterPro" id="IPR000683">
    <property type="entry name" value="Gfo/Idh/MocA-like_OxRdtase_N"/>
</dbReference>
<dbReference type="Pfam" id="PF22725">
    <property type="entry name" value="GFO_IDH_MocA_C3"/>
    <property type="match status" value="1"/>
</dbReference>
<dbReference type="PANTHER" id="PTHR43818">
    <property type="entry name" value="BCDNA.GH03377"/>
    <property type="match status" value="1"/>
</dbReference>
<dbReference type="InterPro" id="IPR055170">
    <property type="entry name" value="GFO_IDH_MocA-like_dom"/>
</dbReference>
<dbReference type="InterPro" id="IPR036291">
    <property type="entry name" value="NAD(P)-bd_dom_sf"/>
</dbReference>
<protein>
    <submittedName>
        <fullName evidence="4">4-carboxy-2-hydroxymuconate-6-semialdehyde dehydrogenase</fullName>
        <ecNumber evidence="4">1.1.1.312</ecNumber>
    </submittedName>
</protein>
<evidence type="ECO:0000256" key="1">
    <source>
        <dbReference type="SAM" id="MobiDB-lite"/>
    </source>
</evidence>
<feature type="domain" description="Gfo/Idh/MocA-like oxidoreductase N-terminal" evidence="2">
    <location>
        <begin position="14"/>
        <end position="133"/>
    </location>
</feature>
<evidence type="ECO:0000259" key="2">
    <source>
        <dbReference type="Pfam" id="PF01408"/>
    </source>
</evidence>
<proteinExistence type="predicted"/>
<dbReference type="Pfam" id="PF01408">
    <property type="entry name" value="GFO_IDH_MocA"/>
    <property type="match status" value="1"/>
</dbReference>
<keyword evidence="5" id="KW-1185">Reference proteome</keyword>
<name>A0A517SH01_9PLAN</name>
<evidence type="ECO:0000313" key="4">
    <source>
        <dbReference type="EMBL" id="QDT55390.1"/>
    </source>
</evidence>
<dbReference type="GO" id="GO:0050606">
    <property type="term" value="F:4-carboxy-2-hydroxymuconate semialdehyde hemiacetal dehydrogenase activity"/>
    <property type="evidence" value="ECO:0007669"/>
    <property type="project" value="UniProtKB-EC"/>
</dbReference>
<reference evidence="4 5" key="1">
    <citation type="submission" date="2019-02" db="EMBL/GenBank/DDBJ databases">
        <title>Deep-cultivation of Planctomycetes and their phenomic and genomic characterization uncovers novel biology.</title>
        <authorList>
            <person name="Wiegand S."/>
            <person name="Jogler M."/>
            <person name="Boedeker C."/>
            <person name="Pinto D."/>
            <person name="Vollmers J."/>
            <person name="Rivas-Marin E."/>
            <person name="Kohn T."/>
            <person name="Peeters S.H."/>
            <person name="Heuer A."/>
            <person name="Rast P."/>
            <person name="Oberbeckmann S."/>
            <person name="Bunk B."/>
            <person name="Jeske O."/>
            <person name="Meyerdierks A."/>
            <person name="Storesund J.E."/>
            <person name="Kallscheuer N."/>
            <person name="Luecker S."/>
            <person name="Lage O.M."/>
            <person name="Pohl T."/>
            <person name="Merkel B.J."/>
            <person name="Hornburger P."/>
            <person name="Mueller R.-W."/>
            <person name="Bruemmer F."/>
            <person name="Labrenz M."/>
            <person name="Spormann A.M."/>
            <person name="Op den Camp H."/>
            <person name="Overmann J."/>
            <person name="Amann R."/>
            <person name="Jetten M.S.M."/>
            <person name="Mascher T."/>
            <person name="Medema M.H."/>
            <person name="Devos D.P."/>
            <person name="Kaster A.-K."/>
            <person name="Ovreas L."/>
            <person name="Rohde M."/>
            <person name="Galperin M.Y."/>
            <person name="Jogler C."/>
        </authorList>
    </citation>
    <scope>NUCLEOTIDE SEQUENCE [LARGE SCALE GENOMIC DNA]</scope>
    <source>
        <strain evidence="4 5">Pan44</strain>
    </source>
</reference>
<dbReference type="KEGG" id="ccos:Pan44_34330"/>
<feature type="region of interest" description="Disordered" evidence="1">
    <location>
        <begin position="359"/>
        <end position="386"/>
    </location>
</feature>